<feature type="signal peptide" evidence="1">
    <location>
        <begin position="1"/>
        <end position="19"/>
    </location>
</feature>
<keyword evidence="1" id="KW-0732">Signal</keyword>
<protein>
    <submittedName>
        <fullName evidence="2">Uncharacterized protein</fullName>
    </submittedName>
</protein>
<gene>
    <name evidence="2" type="ORF">B0H16DRAFT_1737165</name>
</gene>
<feature type="chain" id="PRO_5042109546" evidence="1">
    <location>
        <begin position="20"/>
        <end position="55"/>
    </location>
</feature>
<dbReference type="AlphaFoldDB" id="A0AAD7HLK9"/>
<proteinExistence type="predicted"/>
<comment type="caution">
    <text evidence="2">The sequence shown here is derived from an EMBL/GenBank/DDBJ whole genome shotgun (WGS) entry which is preliminary data.</text>
</comment>
<sequence length="55" mass="5806">MRFAVFAAVIALFTTTAIAGSMENVKARQCFPDYCNCNEDSCSGPACCDNGSCPC</sequence>
<dbReference type="Proteomes" id="UP001215598">
    <property type="component" value="Unassembled WGS sequence"/>
</dbReference>
<keyword evidence="3" id="KW-1185">Reference proteome</keyword>
<accession>A0AAD7HLK9</accession>
<evidence type="ECO:0000313" key="3">
    <source>
        <dbReference type="Proteomes" id="UP001215598"/>
    </source>
</evidence>
<organism evidence="2 3">
    <name type="scientific">Mycena metata</name>
    <dbReference type="NCBI Taxonomy" id="1033252"/>
    <lineage>
        <taxon>Eukaryota</taxon>
        <taxon>Fungi</taxon>
        <taxon>Dikarya</taxon>
        <taxon>Basidiomycota</taxon>
        <taxon>Agaricomycotina</taxon>
        <taxon>Agaricomycetes</taxon>
        <taxon>Agaricomycetidae</taxon>
        <taxon>Agaricales</taxon>
        <taxon>Marasmiineae</taxon>
        <taxon>Mycenaceae</taxon>
        <taxon>Mycena</taxon>
    </lineage>
</organism>
<name>A0AAD7HLK9_9AGAR</name>
<evidence type="ECO:0000256" key="1">
    <source>
        <dbReference type="SAM" id="SignalP"/>
    </source>
</evidence>
<dbReference type="EMBL" id="JARKIB010000210">
    <property type="protein sequence ID" value="KAJ7723537.1"/>
    <property type="molecule type" value="Genomic_DNA"/>
</dbReference>
<evidence type="ECO:0000313" key="2">
    <source>
        <dbReference type="EMBL" id="KAJ7723537.1"/>
    </source>
</evidence>
<reference evidence="2" key="1">
    <citation type="submission" date="2023-03" db="EMBL/GenBank/DDBJ databases">
        <title>Massive genome expansion in bonnet fungi (Mycena s.s.) driven by repeated elements and novel gene families across ecological guilds.</title>
        <authorList>
            <consortium name="Lawrence Berkeley National Laboratory"/>
            <person name="Harder C.B."/>
            <person name="Miyauchi S."/>
            <person name="Viragh M."/>
            <person name="Kuo A."/>
            <person name="Thoen E."/>
            <person name="Andreopoulos B."/>
            <person name="Lu D."/>
            <person name="Skrede I."/>
            <person name="Drula E."/>
            <person name="Henrissat B."/>
            <person name="Morin E."/>
            <person name="Kohler A."/>
            <person name="Barry K."/>
            <person name="LaButti K."/>
            <person name="Morin E."/>
            <person name="Salamov A."/>
            <person name="Lipzen A."/>
            <person name="Mereny Z."/>
            <person name="Hegedus B."/>
            <person name="Baldrian P."/>
            <person name="Stursova M."/>
            <person name="Weitz H."/>
            <person name="Taylor A."/>
            <person name="Grigoriev I.V."/>
            <person name="Nagy L.G."/>
            <person name="Martin F."/>
            <person name="Kauserud H."/>
        </authorList>
    </citation>
    <scope>NUCLEOTIDE SEQUENCE</scope>
    <source>
        <strain evidence="2">CBHHK182m</strain>
    </source>
</reference>